<dbReference type="RefSeq" id="WP_107221467.1">
    <property type="nucleotide sequence ID" value="NZ_CP028339.1"/>
</dbReference>
<dbReference type="GO" id="GO:0005524">
    <property type="term" value="F:ATP binding"/>
    <property type="evidence" value="ECO:0007669"/>
    <property type="project" value="UniProtKB-UniRule"/>
</dbReference>
<comment type="domain">
    <text evidence="15">The N-terminal DNA-binding domain is a ssDNA-dependent ATPase and has ATP-dependent 3'-5' helicase function. This domain interacts with RecC.</text>
</comment>
<keyword evidence="8 15" id="KW-0067">ATP-binding</keyword>
<evidence type="ECO:0000256" key="3">
    <source>
        <dbReference type="ARBA" id="ARBA00022741"/>
    </source>
</evidence>
<comment type="catalytic activity">
    <reaction evidence="13 15">
        <text>Couples ATP hydrolysis with the unwinding of duplex DNA by translocating in the 3'-5' direction.</text>
        <dbReference type="EC" id="5.6.2.4"/>
    </reaction>
</comment>
<dbReference type="GO" id="GO:0005829">
    <property type="term" value="C:cytosol"/>
    <property type="evidence" value="ECO:0007669"/>
    <property type="project" value="TreeGrafter"/>
</dbReference>
<keyword evidence="9 15" id="KW-0460">Magnesium</keyword>
<evidence type="ECO:0000259" key="18">
    <source>
        <dbReference type="PROSITE" id="PS51217"/>
    </source>
</evidence>
<feature type="domain" description="UvrD-like helicase ATP-binding" evidence="17">
    <location>
        <begin position="14"/>
        <end position="494"/>
    </location>
</feature>
<comment type="catalytic activity">
    <reaction evidence="14 15">
        <text>ATP + H2O = ADP + phosphate + H(+)</text>
        <dbReference type="Rhea" id="RHEA:13065"/>
        <dbReference type="ChEBI" id="CHEBI:15377"/>
        <dbReference type="ChEBI" id="CHEBI:15378"/>
        <dbReference type="ChEBI" id="CHEBI:30616"/>
        <dbReference type="ChEBI" id="CHEBI:43474"/>
        <dbReference type="ChEBI" id="CHEBI:456216"/>
        <dbReference type="EC" id="5.6.2.4"/>
    </reaction>
</comment>
<dbReference type="Pfam" id="PF00580">
    <property type="entry name" value="UvrD-helicase"/>
    <property type="match status" value="1"/>
</dbReference>
<comment type="miscellaneous">
    <text evidence="15">In the RecBCD complex, RecB has a slow 3'-5' helicase, an exonuclease activity and loads RecA onto ssDNA, RecD has a fast 5'-3' helicase activity, while RecC stimulates the ATPase and processivity of the RecB helicase and contributes to recognition of the Chi site.</text>
</comment>
<evidence type="ECO:0000313" key="19">
    <source>
        <dbReference type="EMBL" id="AVR89333.1"/>
    </source>
</evidence>
<dbReference type="EC" id="3.1.11.5" evidence="15"/>
<accession>A0A2R4BQ54</accession>
<evidence type="ECO:0000256" key="6">
    <source>
        <dbReference type="ARBA" id="ARBA00022806"/>
    </source>
</evidence>
<dbReference type="HAMAP" id="MF_01485">
    <property type="entry name" value="RecB"/>
    <property type="match status" value="1"/>
</dbReference>
<dbReference type="PROSITE" id="PS51217">
    <property type="entry name" value="UVRD_HELICASE_CTER"/>
    <property type="match status" value="1"/>
</dbReference>
<keyword evidence="1 15" id="KW-0540">Nuclease</keyword>
<dbReference type="GO" id="GO:0009338">
    <property type="term" value="C:exodeoxyribonuclease V complex"/>
    <property type="evidence" value="ECO:0007669"/>
    <property type="project" value="TreeGrafter"/>
</dbReference>
<dbReference type="PANTHER" id="PTHR11070:SF23">
    <property type="entry name" value="RECBCD ENZYME SUBUNIT RECB"/>
    <property type="match status" value="1"/>
</dbReference>
<feature type="region of interest" description="DNA-binding and helicase activity, interacts with RecC" evidence="15">
    <location>
        <begin position="1"/>
        <end position="901"/>
    </location>
</feature>
<dbReference type="GO" id="GO:0000724">
    <property type="term" value="P:double-strand break repair via homologous recombination"/>
    <property type="evidence" value="ECO:0007669"/>
    <property type="project" value="UniProtKB-UniRule"/>
</dbReference>
<proteinExistence type="inferred from homology"/>
<dbReference type="CDD" id="cd22352">
    <property type="entry name" value="RecB_C-like"/>
    <property type="match status" value="1"/>
</dbReference>
<evidence type="ECO:0000256" key="14">
    <source>
        <dbReference type="ARBA" id="ARBA00048988"/>
    </source>
</evidence>
<dbReference type="EMBL" id="CP028339">
    <property type="protein sequence ID" value="AVR89333.1"/>
    <property type="molecule type" value="Genomic_DNA"/>
</dbReference>
<dbReference type="InterPro" id="IPR004586">
    <property type="entry name" value="RecB"/>
</dbReference>
<dbReference type="GO" id="GO:0003677">
    <property type="term" value="F:DNA binding"/>
    <property type="evidence" value="ECO:0007669"/>
    <property type="project" value="UniProtKB-UniRule"/>
</dbReference>
<evidence type="ECO:0000259" key="17">
    <source>
        <dbReference type="PROSITE" id="PS51198"/>
    </source>
</evidence>
<protein>
    <recommendedName>
        <fullName evidence="15">RecBCD enzyme subunit RecB</fullName>
        <ecNumber evidence="15">3.1.11.5</ecNumber>
        <ecNumber evidence="15">5.6.2.4</ecNumber>
    </recommendedName>
    <alternativeName>
        <fullName evidence="15">DNA 3'-5' helicase subunit RecB</fullName>
    </alternativeName>
    <alternativeName>
        <fullName evidence="15">Exonuclease V subunit RecB</fullName>
        <shortName evidence="15">ExoV subunit RecB</shortName>
    </alternativeName>
    <alternativeName>
        <fullName evidence="15">Helicase/nuclease RecBCD subunit RecB</fullName>
    </alternativeName>
</protein>
<dbReference type="Pfam" id="PF12705">
    <property type="entry name" value="PDDEXK_1"/>
    <property type="match status" value="1"/>
</dbReference>
<comment type="function">
    <text evidence="15">A helicase/nuclease that prepares dsDNA breaks (DSB) for recombinational DNA repair. Binds to DSBs and unwinds DNA via a highly rapid and processive ATP-dependent bidirectional helicase activity. Unwinds dsDNA until it encounters a Chi (crossover hotspot instigator) sequence from the 3' direction. Cuts ssDNA a few nucleotides 3' to the Chi site. The properties and activities of the enzyme are changed at Chi. The Chi-altered holoenzyme produces a long 3'-ssDNA overhang and facilitates RecA-binding to the ssDNA for homologous DNA recombination and repair. Holoenzyme degrades any linearized DNA that is unable to undergo homologous recombination. In the holoenzyme this subunit contributes ATPase, 3'-5' helicase, exonuclease activity and loads RecA onto ssDNA.</text>
</comment>
<dbReference type="InterPro" id="IPR000212">
    <property type="entry name" value="DNA_helicase_UvrD/REP"/>
</dbReference>
<comment type="subunit">
    <text evidence="15">Heterotrimer of RecB, RecC and RecD. All subunits contribute to DNA-binding. Interacts with RecA.</text>
</comment>
<dbReference type="GO" id="GO:0008854">
    <property type="term" value="F:exodeoxyribonuclease V activity"/>
    <property type="evidence" value="ECO:0007669"/>
    <property type="project" value="UniProtKB-EC"/>
</dbReference>
<dbReference type="KEGG" id="tak:Tharo_2436"/>
<feature type="region of interest" description="Nuclease activity, interacts with RecD and RecA" evidence="15">
    <location>
        <begin position="967"/>
        <end position="1301"/>
    </location>
</feature>
<keyword evidence="12 15" id="KW-0413">Isomerase</keyword>
<comment type="similarity">
    <text evidence="15">Belongs to the helicase family. UvrD subfamily.</text>
</comment>
<dbReference type="OrthoDB" id="5905204at2"/>
<feature type="binding site" evidence="16">
    <location>
        <begin position="35"/>
        <end position="42"/>
    </location>
    <ligand>
        <name>ATP</name>
        <dbReference type="ChEBI" id="CHEBI:30616"/>
    </ligand>
</feature>
<dbReference type="Proteomes" id="UP000241885">
    <property type="component" value="Chromosome"/>
</dbReference>
<keyword evidence="2 15" id="KW-0479">Metal-binding</keyword>
<evidence type="ECO:0000256" key="12">
    <source>
        <dbReference type="ARBA" id="ARBA00023235"/>
    </source>
</evidence>
<dbReference type="Pfam" id="PF13361">
    <property type="entry name" value="UvrD_C"/>
    <property type="match status" value="1"/>
</dbReference>
<dbReference type="Gene3D" id="3.90.320.10">
    <property type="match status" value="1"/>
</dbReference>
<evidence type="ECO:0000256" key="11">
    <source>
        <dbReference type="ARBA" id="ARBA00023204"/>
    </source>
</evidence>
<dbReference type="SUPFAM" id="SSF52980">
    <property type="entry name" value="Restriction endonuclease-like"/>
    <property type="match status" value="1"/>
</dbReference>
<dbReference type="InterPro" id="IPR027417">
    <property type="entry name" value="P-loop_NTPase"/>
</dbReference>
<feature type="binding site" evidence="15">
    <location>
        <position position="1200"/>
    </location>
    <ligand>
        <name>Mg(2+)</name>
        <dbReference type="ChEBI" id="CHEBI:18420"/>
    </ligand>
</feature>
<comment type="cofactor">
    <cofactor evidence="15">
        <name>Mg(2+)</name>
        <dbReference type="ChEBI" id="CHEBI:18420"/>
    </cofactor>
    <text evidence="15">Binds 1 Mg(2+) ion per subunit.</text>
</comment>
<dbReference type="Gene3D" id="1.10.3170.10">
    <property type="entry name" value="Recbcd, chain B, domain 2"/>
    <property type="match status" value="1"/>
</dbReference>
<evidence type="ECO:0000256" key="1">
    <source>
        <dbReference type="ARBA" id="ARBA00022722"/>
    </source>
</evidence>
<evidence type="ECO:0000256" key="8">
    <source>
        <dbReference type="ARBA" id="ARBA00022840"/>
    </source>
</evidence>
<keyword evidence="5 15" id="KW-0378">Hydrolase</keyword>
<keyword evidence="11 15" id="KW-0234">DNA repair</keyword>
<sequence>MTSDTLHALDSTAHAASHTLDALRFPLHGSRLIEASAGTGKTWTIAALYLRLVLGHGSRNSDDTRHTEATAFARPLLPAEILVMTFTRAATKELSDRIRARLLEAARCFRGDTPPAPNDALLASLLADYADEADRRQAAWRLAMAAEAMDDAAVFTIDAWCQRMLREHAFDSGNPFDEELAADETALLLEAVQDYWRQQCYPLSDAPLDFVLRLWPDVNALHEDIRELVGQPLPLTDDRDSLGACVERVMTAHHQKLITLSRGWVERAGAIKEWLDKELAANAKAWNGKKLQSRYYTPWCESLASWARDPLSQPLNLPDSARHRLTVDGILEARKDGAPVPELPDHFDAFAELLQHYGALPDPHTPLRIHAATQVAERLAQLKRKARSFGFADMLERLDQALCGPHGARLRERILGQYPVALIDEFQDTSPLQYRLFDALYRTADNDPGTALLLIGDPKQSIYGFRGADIYSYLQARRATAGRHYVLGTNYRSTHALVAAVNGWFAQAEARAGDRAVAKGGAFLCRSDEDNELPFEPVGAEGRQEVFHTSAGPVPAMSIHHDLELRSATDSRKRFAARCAEQIVTWLNDPSAGFHHPQDGFKRLRPADIAVLVRTGKEAAAVRLELRRRGVTSVYLSDKDSVFASNEARDLLHWLRAVASPLDAPLVRAALATRTVGLSIEELAWLASDDEAFDGRSEQIRQLHAVWRDLGVLTMLRRSLHQLDLPARWLAEPEGERRLTNFLHLAELLQHASAQLDGEQALIRWLAMQIDDGAGGSEEQVVRLESDADLVKVVTVHKSKGLEYPVVCLPFACSFRRVERKFSPFLKLVDASGTREIKLDYDDDDLERADHERLREDLRLFYVALTRARHALWMGFAALKIGNSNECLTHRSAPGYLLGGLAPRTEASWQPLLEALAEQASADTSATPPCIILEATSDSVARTALQPREALPALRESPLYTADFERRWSIGSFSALVRDIDPSAVASNQTASALPTAGALGAPSSAIAGSAQTLPEPNEPALTALSPLKIHRPAEDEGNDEDASGVYAPNASTRATLPPWHRFPRGAIAGNFLHDMLEWLAGEGFALAGDPNLETALRRRCVRAGRGDWADATVEWMQNLLATPLPSLGVPLPALRTQLTEMEFWMPSARLHAGDVDALCRRHLLNAHERPALPQRALHGMVMGFADLVFEHEGRYWVLDYKSNSLGKTDADYDTFALESAMARHRYDVQAALYLLALHRLLRARLGTTYDPSRQLGGALYLFLRGIRGPCCGEYAIPATGEVIALLDTLDQQLTDEAALA</sequence>
<keyword evidence="6 15" id="KW-0347">Helicase</keyword>
<dbReference type="Gene3D" id="3.40.50.300">
    <property type="entry name" value="P-loop containing nucleotide triphosphate hydrolases"/>
    <property type="match status" value="2"/>
</dbReference>
<dbReference type="NCBIfam" id="TIGR00609">
    <property type="entry name" value="recB"/>
    <property type="match status" value="1"/>
</dbReference>
<reference evidence="19 20" key="1">
    <citation type="submission" date="2018-03" db="EMBL/GenBank/DDBJ databases">
        <title>Complete genome sequence of Thauera aromatica, a model organism for studying aromatic compound degradation under denitrifying conditions.</title>
        <authorList>
            <person name="Lo H.-Y."/>
            <person name="Goris T."/>
            <person name="Boll M."/>
            <person name="Mueller J.A."/>
        </authorList>
    </citation>
    <scope>NUCLEOTIDE SEQUENCE [LARGE SCALE GENOMIC DNA]</scope>
    <source>
        <strain evidence="19 20">K172</strain>
    </source>
</reference>
<dbReference type="PROSITE" id="PS51198">
    <property type="entry name" value="UVRD_HELICASE_ATP_BIND"/>
    <property type="match status" value="1"/>
</dbReference>
<evidence type="ECO:0000256" key="4">
    <source>
        <dbReference type="ARBA" id="ARBA00022763"/>
    </source>
</evidence>
<evidence type="ECO:0000313" key="20">
    <source>
        <dbReference type="Proteomes" id="UP000241885"/>
    </source>
</evidence>
<keyword evidence="10 15" id="KW-0238">DNA-binding</keyword>
<comment type="catalytic activity">
    <reaction evidence="15">
        <text>Exonucleolytic cleavage (in the presence of ATP) in either 5'- to 3'- or 3'- to 5'-direction to yield 5'-phosphooligonucleotides.</text>
        <dbReference type="EC" id="3.1.11.5"/>
    </reaction>
</comment>
<dbReference type="Gene3D" id="1.10.486.10">
    <property type="entry name" value="PCRA, domain 4"/>
    <property type="match status" value="1"/>
</dbReference>
<gene>
    <name evidence="15" type="primary">recB</name>
    <name evidence="19" type="ORF">Tharo_2436</name>
</gene>
<dbReference type="PANTHER" id="PTHR11070">
    <property type="entry name" value="UVRD / RECB / PCRA DNA HELICASE FAMILY MEMBER"/>
    <property type="match status" value="1"/>
</dbReference>
<keyword evidence="7 15" id="KW-0269">Exonuclease</keyword>
<evidence type="ECO:0000256" key="7">
    <source>
        <dbReference type="ARBA" id="ARBA00022839"/>
    </source>
</evidence>
<dbReference type="InterPro" id="IPR011335">
    <property type="entry name" value="Restrct_endonuc-II-like"/>
</dbReference>
<dbReference type="EC" id="5.6.2.4" evidence="15"/>
<feature type="binding site" evidence="15">
    <location>
        <position position="1187"/>
    </location>
    <ligand>
        <name>Mg(2+)</name>
        <dbReference type="ChEBI" id="CHEBI:18420"/>
    </ligand>
</feature>
<evidence type="ECO:0000256" key="9">
    <source>
        <dbReference type="ARBA" id="ARBA00022842"/>
    </source>
</evidence>
<dbReference type="GO" id="GO:0016887">
    <property type="term" value="F:ATP hydrolysis activity"/>
    <property type="evidence" value="ECO:0007669"/>
    <property type="project" value="RHEA"/>
</dbReference>
<feature type="domain" description="UvrD-like helicase C-terminal" evidence="18">
    <location>
        <begin position="514"/>
        <end position="801"/>
    </location>
</feature>
<dbReference type="SUPFAM" id="SSF52540">
    <property type="entry name" value="P-loop containing nucleoside triphosphate hydrolases"/>
    <property type="match status" value="1"/>
</dbReference>
<dbReference type="GO" id="GO:0000287">
    <property type="term" value="F:magnesium ion binding"/>
    <property type="evidence" value="ECO:0007669"/>
    <property type="project" value="UniProtKB-UniRule"/>
</dbReference>
<evidence type="ECO:0000256" key="2">
    <source>
        <dbReference type="ARBA" id="ARBA00022723"/>
    </source>
</evidence>
<dbReference type="InterPro" id="IPR014016">
    <property type="entry name" value="UvrD-like_ATP-bd"/>
</dbReference>
<dbReference type="InterPro" id="IPR038726">
    <property type="entry name" value="PDDEXK_AddAB-type"/>
</dbReference>
<evidence type="ECO:0000256" key="15">
    <source>
        <dbReference type="HAMAP-Rule" id="MF_01485"/>
    </source>
</evidence>
<keyword evidence="20" id="KW-1185">Reference proteome</keyword>
<organism evidence="19 20">
    <name type="scientific">Thauera aromatica K172</name>
    <dbReference type="NCBI Taxonomy" id="44139"/>
    <lineage>
        <taxon>Bacteria</taxon>
        <taxon>Pseudomonadati</taxon>
        <taxon>Pseudomonadota</taxon>
        <taxon>Betaproteobacteria</taxon>
        <taxon>Rhodocyclales</taxon>
        <taxon>Zoogloeaceae</taxon>
        <taxon>Thauera</taxon>
    </lineage>
</organism>
<dbReference type="GO" id="GO:0043138">
    <property type="term" value="F:3'-5' DNA helicase activity"/>
    <property type="evidence" value="ECO:0007669"/>
    <property type="project" value="UniProtKB-UniRule"/>
</dbReference>
<keyword evidence="3 15" id="KW-0547">Nucleotide-binding</keyword>
<comment type="domain">
    <text evidence="15">The C-terminal domain has nuclease activity and interacts with RecD. It interacts with RecA, facilitating its loading onto ssDNA.</text>
</comment>
<evidence type="ECO:0000256" key="10">
    <source>
        <dbReference type="ARBA" id="ARBA00023125"/>
    </source>
</evidence>
<dbReference type="InterPro" id="IPR014017">
    <property type="entry name" value="DNA_helicase_UvrD-like_C"/>
</dbReference>
<name>A0A2R4BQ54_THAAR</name>
<evidence type="ECO:0000256" key="13">
    <source>
        <dbReference type="ARBA" id="ARBA00034617"/>
    </source>
</evidence>
<feature type="active site" description="For nuclease activity" evidence="15">
    <location>
        <position position="1200"/>
    </location>
</feature>
<evidence type="ECO:0000256" key="16">
    <source>
        <dbReference type="PROSITE-ProRule" id="PRU00560"/>
    </source>
</evidence>
<evidence type="ECO:0000256" key="5">
    <source>
        <dbReference type="ARBA" id="ARBA00022801"/>
    </source>
</evidence>
<keyword evidence="4 15" id="KW-0227">DNA damage</keyword>
<dbReference type="InterPro" id="IPR011604">
    <property type="entry name" value="PDDEXK-like_dom_sf"/>
</dbReference>
<feature type="binding site" evidence="15">
    <location>
        <position position="1074"/>
    </location>
    <ligand>
        <name>Mg(2+)</name>
        <dbReference type="ChEBI" id="CHEBI:18420"/>
    </ligand>
</feature>